<feature type="signal peptide" evidence="1">
    <location>
        <begin position="1"/>
        <end position="22"/>
    </location>
</feature>
<sequence>MRRWRRWFGVGLLLLPTLSAAAAPLWQWQSDVVIPATTVMDVKIGELSGIAWDADEQLLYAVSDRGAVFHFQLTWDGNRISAAEPVYAANLLDSKGQRVRKGRRDSEGLAVLNANNGKAGDSQLLISFEGEPRIIRFTPAGRAIKNMELPRQLGDVRQLRKPNDGLESVAFHSRYGLLTAPESPLKGKPRTLHTLYGLSKSWSFNAYPAENSSITALETLPDGNMLVLERAWSGFPNPLVVSLRYLDFKQCPKKGACPIHDIQVFSSLLALDNFEGLTHVDGNRYLMISDDGGGDWQRTLLTAFTLE</sequence>
<dbReference type="KEGG" id="tun:J9260_12710"/>
<dbReference type="Proteomes" id="UP000672009">
    <property type="component" value="Chromosome"/>
</dbReference>
<dbReference type="EMBL" id="CP072793">
    <property type="protein sequence ID" value="QTR52572.1"/>
    <property type="molecule type" value="Genomic_DNA"/>
</dbReference>
<gene>
    <name evidence="3" type="ORF">J9260_12710</name>
</gene>
<feature type="chain" id="PRO_5037823252" evidence="1">
    <location>
        <begin position="23"/>
        <end position="307"/>
    </location>
</feature>
<dbReference type="AlphaFoldDB" id="A0A975F7B0"/>
<evidence type="ECO:0000259" key="2">
    <source>
        <dbReference type="Pfam" id="PF13449"/>
    </source>
</evidence>
<feature type="domain" description="Phytase-like" evidence="2">
    <location>
        <begin position="44"/>
        <end position="291"/>
    </location>
</feature>
<proteinExistence type="predicted"/>
<reference evidence="3" key="1">
    <citation type="submission" date="2021-04" db="EMBL/GenBank/DDBJ databases">
        <title>Genomics, taxonomy and metabolism of representatives of sulfur bacteria of the genus Thiothrix: Thiothrix fructosivorans QT, Thiothrix unzii A1T and three new species, Thiothrix subterranea sp. nov., Thiothrix litoralis sp. nov. and 'Candidatus Thiothrix anitrata' sp. nov.</title>
        <authorList>
            <person name="Ravin N.V."/>
            <person name="Smolyakov D."/>
            <person name="Rudenko T.S."/>
            <person name="Mardanov A.V."/>
            <person name="Beletsky A.V."/>
            <person name="Markov N.D."/>
            <person name="Fomenkov A.I."/>
            <person name="Roberts R.J."/>
            <person name="Karnachuk O.V."/>
            <person name="Novikov A."/>
            <person name="Grabovich M.Y."/>
        </authorList>
    </citation>
    <scope>NUCLEOTIDE SEQUENCE</scope>
    <source>
        <strain evidence="3">A1</strain>
    </source>
</reference>
<name>A0A975F7B0_9GAMM</name>
<evidence type="ECO:0000313" key="3">
    <source>
        <dbReference type="EMBL" id="QTR52572.1"/>
    </source>
</evidence>
<organism evidence="3 4">
    <name type="scientific">Thiothrix unzii</name>
    <dbReference type="NCBI Taxonomy" id="111769"/>
    <lineage>
        <taxon>Bacteria</taxon>
        <taxon>Pseudomonadati</taxon>
        <taxon>Pseudomonadota</taxon>
        <taxon>Gammaproteobacteria</taxon>
        <taxon>Thiotrichales</taxon>
        <taxon>Thiotrichaceae</taxon>
        <taxon>Thiothrix</taxon>
    </lineage>
</organism>
<keyword evidence="4" id="KW-1185">Reference proteome</keyword>
<dbReference type="InterPro" id="IPR014567">
    <property type="entry name" value="UCP031900"/>
</dbReference>
<dbReference type="Pfam" id="PF13449">
    <property type="entry name" value="Phytase-like"/>
    <property type="match status" value="1"/>
</dbReference>
<keyword evidence="1" id="KW-0732">Signal</keyword>
<dbReference type="InterPro" id="IPR027372">
    <property type="entry name" value="Phytase-like_dom"/>
</dbReference>
<dbReference type="RefSeq" id="WP_210218112.1">
    <property type="nucleotide sequence ID" value="NZ_CP072793.1"/>
</dbReference>
<accession>A0A975F7B0</accession>
<protein>
    <submittedName>
        <fullName evidence="3">Esterase-like activity of phytase family protein</fullName>
    </submittedName>
</protein>
<evidence type="ECO:0000313" key="4">
    <source>
        <dbReference type="Proteomes" id="UP000672009"/>
    </source>
</evidence>
<evidence type="ECO:0000256" key="1">
    <source>
        <dbReference type="SAM" id="SignalP"/>
    </source>
</evidence>
<dbReference type="SUPFAM" id="SSF50956">
    <property type="entry name" value="Thermostable phytase (3-phytase)"/>
    <property type="match status" value="1"/>
</dbReference>
<dbReference type="PIRSF" id="PIRSF031900">
    <property type="entry name" value="UCP031900"/>
    <property type="match status" value="1"/>
</dbReference>